<evidence type="ECO:0000313" key="2">
    <source>
        <dbReference type="Proteomes" id="UP000054314"/>
    </source>
</evidence>
<dbReference type="Proteomes" id="UP000054314">
    <property type="component" value="Unassembled WGS sequence"/>
</dbReference>
<organism evidence="1 2">
    <name type="scientific">Cellulomonas bogoriensis 69B4 = DSM 16987</name>
    <dbReference type="NCBI Taxonomy" id="1386082"/>
    <lineage>
        <taxon>Bacteria</taxon>
        <taxon>Bacillati</taxon>
        <taxon>Actinomycetota</taxon>
        <taxon>Actinomycetes</taxon>
        <taxon>Micrococcales</taxon>
        <taxon>Cellulomonadaceae</taxon>
        <taxon>Cellulomonas</taxon>
    </lineage>
</organism>
<accession>A0A0A0C1K2</accession>
<evidence type="ECO:0000313" key="1">
    <source>
        <dbReference type="EMBL" id="KGM14070.1"/>
    </source>
</evidence>
<reference evidence="1 2" key="1">
    <citation type="submission" date="2013-08" db="EMBL/GenBank/DDBJ databases">
        <title>Genome sequencing of Cellulomonas bogoriensis 69B4.</title>
        <authorList>
            <person name="Chen F."/>
            <person name="Li Y."/>
            <person name="Wang G."/>
        </authorList>
    </citation>
    <scope>NUCLEOTIDE SEQUENCE [LARGE SCALE GENOMIC DNA]</scope>
    <source>
        <strain evidence="1 2">69B4</strain>
    </source>
</reference>
<dbReference type="EMBL" id="AXCZ01000014">
    <property type="protein sequence ID" value="KGM14070.1"/>
    <property type="molecule type" value="Genomic_DNA"/>
</dbReference>
<dbReference type="RefSeq" id="WP_035057540.1">
    <property type="nucleotide sequence ID" value="NZ_AXCZ01000014.1"/>
</dbReference>
<proteinExistence type="predicted"/>
<comment type="caution">
    <text evidence="1">The sequence shown here is derived from an EMBL/GenBank/DDBJ whole genome shotgun (WGS) entry which is preliminary data.</text>
</comment>
<gene>
    <name evidence="1" type="ORF">N869_05580</name>
</gene>
<protein>
    <submittedName>
        <fullName evidence="1">Uncharacterized protein</fullName>
    </submittedName>
</protein>
<name>A0A0A0C1K2_9CELL</name>
<keyword evidence="2" id="KW-1185">Reference proteome</keyword>
<sequence length="69" mass="7044">MRATQIEIARVAGPALAQGPCGVSALVTAAVLGGARPAVIARLGELPDRTYPDLRSLWSVLADLPAAHA</sequence>
<dbReference type="OrthoDB" id="3698093at2"/>
<dbReference type="AlphaFoldDB" id="A0A0A0C1K2"/>